<evidence type="ECO:0000259" key="2">
    <source>
        <dbReference type="Pfam" id="PF22725"/>
    </source>
</evidence>
<dbReference type="InterPro" id="IPR051450">
    <property type="entry name" value="Gfo/Idh/MocA_Oxidoreductases"/>
</dbReference>
<dbReference type="Pfam" id="PF22725">
    <property type="entry name" value="GFO_IDH_MocA_C3"/>
    <property type="match status" value="1"/>
</dbReference>
<dbReference type="EC" id="1.1.1.3" evidence="3"/>
<accession>A0A3B1BZR6</accession>
<dbReference type="PANTHER" id="PTHR43377:SF6">
    <property type="entry name" value="GFO_IDH_MOCA-LIKE OXIDOREDUCTASE N-TERMINAL DOMAIN-CONTAINING PROTEIN"/>
    <property type="match status" value="1"/>
</dbReference>
<dbReference type="Gene3D" id="3.30.360.10">
    <property type="entry name" value="Dihydrodipicolinate Reductase, domain 2"/>
    <property type="match status" value="1"/>
</dbReference>
<organism evidence="3">
    <name type="scientific">hydrothermal vent metagenome</name>
    <dbReference type="NCBI Taxonomy" id="652676"/>
    <lineage>
        <taxon>unclassified sequences</taxon>
        <taxon>metagenomes</taxon>
        <taxon>ecological metagenomes</taxon>
    </lineage>
</organism>
<dbReference type="PANTHER" id="PTHR43377">
    <property type="entry name" value="BILIVERDIN REDUCTASE A"/>
    <property type="match status" value="1"/>
</dbReference>
<name>A0A3B1BZR6_9ZZZZ</name>
<keyword evidence="3" id="KW-0560">Oxidoreductase</keyword>
<dbReference type="SUPFAM" id="SSF55347">
    <property type="entry name" value="Glyceraldehyde-3-phosphate dehydrogenase-like, C-terminal domain"/>
    <property type="match status" value="1"/>
</dbReference>
<sequence length="335" mass="37475">MSLNIGIIGFGYWGPHLARNFNLNKECAVARIADLDQKRRKEASENYPRCLVSSDSRDITEANDIDIVAIATPVFSHFDLAMSALDNGKHVWIEKPIASSSEEAMRIVEKAESKNLIVIIDHTFLFTSAVIKMKEIIDEGLLGKLHYYDSVRANLGLFQHDVNVIWDLTTHDLAVIGYLLGKEPQTVGAVGSSHFNSFIDIGYVTLHYENDFIAHFHANWLSPLKIRKSMISGDRNMLVWDENEREEKIKIYNKGVNIVSHGAPNTGFADYRVGEVHSPLIMNTEALKTEVEYFVSCLSSGVNPHNNAIAGYNVMKILEATDKSLKLNGSPVELK</sequence>
<dbReference type="GO" id="GO:0000166">
    <property type="term" value="F:nucleotide binding"/>
    <property type="evidence" value="ECO:0007669"/>
    <property type="project" value="InterPro"/>
</dbReference>
<evidence type="ECO:0000259" key="1">
    <source>
        <dbReference type="Pfam" id="PF01408"/>
    </source>
</evidence>
<gene>
    <name evidence="3" type="ORF">MNBD_NITROSPINAE03-82</name>
</gene>
<dbReference type="EMBL" id="UOGB01000281">
    <property type="protein sequence ID" value="VAX23796.1"/>
    <property type="molecule type" value="Genomic_DNA"/>
</dbReference>
<dbReference type="InterPro" id="IPR000683">
    <property type="entry name" value="Gfo/Idh/MocA-like_OxRdtase_N"/>
</dbReference>
<dbReference type="SUPFAM" id="SSF51735">
    <property type="entry name" value="NAD(P)-binding Rossmann-fold domains"/>
    <property type="match status" value="1"/>
</dbReference>
<dbReference type="Gene3D" id="3.40.50.720">
    <property type="entry name" value="NAD(P)-binding Rossmann-like Domain"/>
    <property type="match status" value="1"/>
</dbReference>
<dbReference type="AlphaFoldDB" id="A0A3B1BZR6"/>
<evidence type="ECO:0000313" key="3">
    <source>
        <dbReference type="EMBL" id="VAX23796.1"/>
    </source>
</evidence>
<feature type="domain" description="GFO/IDH/MocA-like oxidoreductase" evidence="2">
    <location>
        <begin position="131"/>
        <end position="235"/>
    </location>
</feature>
<feature type="domain" description="Gfo/Idh/MocA-like oxidoreductase N-terminal" evidence="1">
    <location>
        <begin position="3"/>
        <end position="122"/>
    </location>
</feature>
<reference evidence="3" key="1">
    <citation type="submission" date="2018-06" db="EMBL/GenBank/DDBJ databases">
        <authorList>
            <person name="Zhirakovskaya E."/>
        </authorList>
    </citation>
    <scope>NUCLEOTIDE SEQUENCE</scope>
</reference>
<dbReference type="InterPro" id="IPR036291">
    <property type="entry name" value="NAD(P)-bd_dom_sf"/>
</dbReference>
<proteinExistence type="predicted"/>
<dbReference type="InterPro" id="IPR055170">
    <property type="entry name" value="GFO_IDH_MocA-like_dom"/>
</dbReference>
<protein>
    <submittedName>
        <fullName evidence="3">Homoserine dehydrogenase</fullName>
        <ecNumber evidence="3">1.1.1.3</ecNumber>
    </submittedName>
</protein>
<dbReference type="GO" id="GO:0004412">
    <property type="term" value="F:homoserine dehydrogenase activity"/>
    <property type="evidence" value="ECO:0007669"/>
    <property type="project" value="UniProtKB-EC"/>
</dbReference>
<dbReference type="Pfam" id="PF01408">
    <property type="entry name" value="GFO_IDH_MocA"/>
    <property type="match status" value="1"/>
</dbReference>